<keyword evidence="4" id="KW-0788">Thiol protease</keyword>
<dbReference type="PANTHER" id="PTHR46143:SF1">
    <property type="entry name" value="CALPAIN-7"/>
    <property type="match status" value="1"/>
</dbReference>
<dbReference type="Proteomes" id="UP001623330">
    <property type="component" value="Unassembled WGS sequence"/>
</dbReference>
<organism evidence="6 7">
    <name type="scientific">Nakaseomyces bracarensis</name>
    <dbReference type="NCBI Taxonomy" id="273131"/>
    <lineage>
        <taxon>Eukaryota</taxon>
        <taxon>Fungi</taxon>
        <taxon>Dikarya</taxon>
        <taxon>Ascomycota</taxon>
        <taxon>Saccharomycotina</taxon>
        <taxon>Saccharomycetes</taxon>
        <taxon>Saccharomycetales</taxon>
        <taxon>Saccharomycetaceae</taxon>
        <taxon>Nakaseomyces</taxon>
    </lineage>
</organism>
<gene>
    <name evidence="6" type="ORF">RNJ44_03145</name>
</gene>
<comment type="similarity">
    <text evidence="1">Belongs to the peptidase C2 family. PalB/RIM13 subfamily.</text>
</comment>
<dbReference type="InterPro" id="IPR051297">
    <property type="entry name" value="PalB/RIM13"/>
</dbReference>
<dbReference type="SUPFAM" id="SSF54001">
    <property type="entry name" value="Cysteine proteinases"/>
    <property type="match status" value="1"/>
</dbReference>
<keyword evidence="2" id="KW-0645">Protease</keyword>
<evidence type="ECO:0000256" key="1">
    <source>
        <dbReference type="ARBA" id="ARBA00010193"/>
    </source>
</evidence>
<evidence type="ECO:0000256" key="2">
    <source>
        <dbReference type="ARBA" id="ARBA00022670"/>
    </source>
</evidence>
<accession>A0ABR4NYV2</accession>
<evidence type="ECO:0000256" key="4">
    <source>
        <dbReference type="ARBA" id="ARBA00022807"/>
    </source>
</evidence>
<keyword evidence="3" id="KW-0378">Hydrolase</keyword>
<reference evidence="6 7" key="1">
    <citation type="submission" date="2024-05" db="EMBL/GenBank/DDBJ databases">
        <title>Long read based assembly of the Candida bracarensis genome reveals expanded adhesin content.</title>
        <authorList>
            <person name="Marcet-Houben M."/>
            <person name="Ksiezopolska E."/>
            <person name="Gabaldon T."/>
        </authorList>
    </citation>
    <scope>NUCLEOTIDE SEQUENCE [LARGE SCALE GENOMIC DNA]</scope>
    <source>
        <strain evidence="6 7">CBM6</strain>
    </source>
</reference>
<dbReference type="EMBL" id="JBEVYD010000003">
    <property type="protein sequence ID" value="KAL3234383.1"/>
    <property type="molecule type" value="Genomic_DNA"/>
</dbReference>
<proteinExistence type="inferred from homology"/>
<evidence type="ECO:0000313" key="6">
    <source>
        <dbReference type="EMBL" id="KAL3234383.1"/>
    </source>
</evidence>
<sequence length="713" mass="83224">MNADRCWEYYFRAYKFIYLEEDKEKCNRELDSLVDLAIQWKNKEFSEAVVTLGEQLKNVTPKQRIHWRTSWLSRNFYPPIPISIVHSPVVYKVFEQANQLDCHREEYSLRMPLIPEEDFIGIEQHANVSDCSLVVSLINIHRFNKTVPEVKKLDKHLYAMNLYFNGSKDRLVVVSTSDIPTMNADHTKQMSVHSSDITDKVIELGLLKLTSMSYHSEGSNTAIDTYRICGWIPEISRINEFNFTKVVGPFKKGECLLAMGTGGFVPKNNNFGVKLRKYHDYAVLDINTEKEYVVLRDPLVKEQLLTIDFASVKRYFLQVYCNWDGSKLFHKSKDIFMYYSDNKFNPYHTLAGKPSYYIKNDSDREEYAWILLEFHIDSGKNGTAYLQEIPDRVSIVRLGFNDNSAEVGFQLLKLVLKPHERKWYFCYSSVDKMMTFRTFASSKLVTLVRSRMPACDFDCIERPIQPDRIKTLQYPDYSDHDIYFLTSIDFSIEGEPGTTVITDMVVCMETAEDLVGFQMYHWDDLDLTSPIYDEFYLNSRMFEKKDLPLTSGERYHIVASTSKPPTSKNFQCAVSGINVNADYPFGYKLRETDIRYNSMPFKLLHDIILHPNATTKFEIANRNKFNKLFIRIYPQTHEENYRYAYELKRSDTGETLFKVDRVEKRFGGIVIKEFPLNDEIDIELSITLNPNGKAMTDVHTNCYIGSFRKVIIR</sequence>
<dbReference type="PANTHER" id="PTHR46143">
    <property type="entry name" value="CALPAIN-7"/>
    <property type="match status" value="1"/>
</dbReference>
<comment type="caution">
    <text evidence="6">The sequence shown here is derived from an EMBL/GenBank/DDBJ whole genome shotgun (WGS) entry which is preliminary data.</text>
</comment>
<dbReference type="InterPro" id="IPR038765">
    <property type="entry name" value="Papain-like_cys_pep_sf"/>
</dbReference>
<keyword evidence="7" id="KW-1185">Reference proteome</keyword>
<evidence type="ECO:0000256" key="5">
    <source>
        <dbReference type="ARBA" id="ARBA00042255"/>
    </source>
</evidence>
<name>A0ABR4NYV2_9SACH</name>
<protein>
    <recommendedName>
        <fullName evidence="5">Cysteine protease RIM13</fullName>
    </recommendedName>
</protein>
<evidence type="ECO:0000256" key="3">
    <source>
        <dbReference type="ARBA" id="ARBA00022801"/>
    </source>
</evidence>
<evidence type="ECO:0000313" key="7">
    <source>
        <dbReference type="Proteomes" id="UP001623330"/>
    </source>
</evidence>